<accession>A0ABU9G5P2</accession>
<proteinExistence type="predicted"/>
<dbReference type="RefSeq" id="WP_279433424.1">
    <property type="nucleotide sequence ID" value="NZ_JBAKAQ010000001.1"/>
</dbReference>
<reference evidence="2 3" key="1">
    <citation type="submission" date="2024-02" db="EMBL/GenBank/DDBJ databases">
        <title>Bacteria isolated from the canopy kelp, Nereocystis luetkeana.</title>
        <authorList>
            <person name="Pfister C.A."/>
            <person name="Younker I.T."/>
            <person name="Light S.H."/>
        </authorList>
    </citation>
    <scope>NUCLEOTIDE SEQUENCE [LARGE SCALE GENOMIC DNA]</scope>
    <source>
        <strain evidence="2 3">TI.4.07</strain>
    </source>
</reference>
<dbReference type="Proteomes" id="UP001379949">
    <property type="component" value="Unassembled WGS sequence"/>
</dbReference>
<gene>
    <name evidence="2" type="ORF">V6242_10590</name>
</gene>
<evidence type="ECO:0000256" key="1">
    <source>
        <dbReference type="SAM" id="SignalP"/>
    </source>
</evidence>
<dbReference type="PROSITE" id="PS51257">
    <property type="entry name" value="PROKAR_LIPOPROTEIN"/>
    <property type="match status" value="1"/>
</dbReference>
<name>A0ABU9G5P2_9GAMM</name>
<evidence type="ECO:0008006" key="4">
    <source>
        <dbReference type="Google" id="ProtNLM"/>
    </source>
</evidence>
<feature type="chain" id="PRO_5047024803" description="YHYH domain-containing protein" evidence="1">
    <location>
        <begin position="23"/>
        <end position="44"/>
    </location>
</feature>
<evidence type="ECO:0000313" key="3">
    <source>
        <dbReference type="Proteomes" id="UP001379949"/>
    </source>
</evidence>
<keyword evidence="1" id="KW-0732">Signal</keyword>
<comment type="caution">
    <text evidence="2">The sequence shown here is derived from an EMBL/GenBank/DDBJ whole genome shotgun (WGS) entry which is preliminary data.</text>
</comment>
<keyword evidence="3" id="KW-1185">Reference proteome</keyword>
<feature type="signal peptide" evidence="1">
    <location>
        <begin position="1"/>
        <end position="22"/>
    </location>
</feature>
<sequence length="44" mass="4639">MKKMLAVFFVALLTTASFSALACPKGEHPHGGTGSHHKGGYCSY</sequence>
<evidence type="ECO:0000313" key="2">
    <source>
        <dbReference type="EMBL" id="MEL0613595.1"/>
    </source>
</evidence>
<dbReference type="EMBL" id="JBAKAR010000007">
    <property type="protein sequence ID" value="MEL0613595.1"/>
    <property type="molecule type" value="Genomic_DNA"/>
</dbReference>
<organism evidence="2 3">
    <name type="scientific">Marinomonas arenicola</name>
    <dbReference type="NCBI Taxonomy" id="569601"/>
    <lineage>
        <taxon>Bacteria</taxon>
        <taxon>Pseudomonadati</taxon>
        <taxon>Pseudomonadota</taxon>
        <taxon>Gammaproteobacteria</taxon>
        <taxon>Oceanospirillales</taxon>
        <taxon>Oceanospirillaceae</taxon>
        <taxon>Marinomonas</taxon>
    </lineage>
</organism>
<protein>
    <recommendedName>
        <fullName evidence="4">YHYH domain-containing protein</fullName>
    </recommendedName>
</protein>